<name>A0A323UCY3_RHOPL</name>
<evidence type="ECO:0000313" key="3">
    <source>
        <dbReference type="EMBL" id="PZA10083.1"/>
    </source>
</evidence>
<dbReference type="InterPro" id="IPR007712">
    <property type="entry name" value="RelE/ParE_toxin"/>
</dbReference>
<protein>
    <submittedName>
        <fullName evidence="3">Type II toxin-antitoxin system RelE/ParE family toxin</fullName>
    </submittedName>
</protein>
<evidence type="ECO:0000256" key="1">
    <source>
        <dbReference type="ARBA" id="ARBA00006226"/>
    </source>
</evidence>
<dbReference type="EMBL" id="QKQS01000026">
    <property type="protein sequence ID" value="PZA10083.1"/>
    <property type="molecule type" value="Genomic_DNA"/>
</dbReference>
<dbReference type="PANTHER" id="PTHR33755">
    <property type="entry name" value="TOXIN PARE1-RELATED"/>
    <property type="match status" value="1"/>
</dbReference>
<dbReference type="Gene3D" id="3.30.2310.20">
    <property type="entry name" value="RelE-like"/>
    <property type="match status" value="1"/>
</dbReference>
<dbReference type="InterPro" id="IPR035093">
    <property type="entry name" value="RelE/ParE_toxin_dom_sf"/>
</dbReference>
<dbReference type="Proteomes" id="UP000248134">
    <property type="component" value="Unassembled WGS sequence"/>
</dbReference>
<comment type="caution">
    <text evidence="3">The sequence shown here is derived from an EMBL/GenBank/DDBJ whole genome shotgun (WGS) entry which is preliminary data.</text>
</comment>
<proteinExistence type="inferred from homology"/>
<gene>
    <name evidence="3" type="ORF">DNX69_22415</name>
</gene>
<dbReference type="InterPro" id="IPR051803">
    <property type="entry name" value="TA_system_RelE-like_toxin"/>
</dbReference>
<keyword evidence="2" id="KW-1277">Toxin-antitoxin system</keyword>
<dbReference type="AlphaFoldDB" id="A0A323UCY3"/>
<dbReference type="Pfam" id="PF05016">
    <property type="entry name" value="ParE_toxin"/>
    <property type="match status" value="1"/>
</dbReference>
<dbReference type="OrthoDB" id="595470at2"/>
<sequence>MKLSWSRAALADLNRFAAFLQDHHPALARRIGAEILKRAEVLSDYPEFGRPIRDRDFRELVLPVMGGTYVLRYAYGANGVVILRVFHSREQRDT</sequence>
<accession>A0A323UCY3</accession>
<evidence type="ECO:0000256" key="2">
    <source>
        <dbReference type="ARBA" id="ARBA00022649"/>
    </source>
</evidence>
<evidence type="ECO:0000313" key="4">
    <source>
        <dbReference type="Proteomes" id="UP000248134"/>
    </source>
</evidence>
<reference evidence="3 4" key="1">
    <citation type="submission" date="2018-06" db="EMBL/GenBank/DDBJ databases">
        <title>Draft Whole-Genome Sequence of the purple photosynthetic bacterium Rhodospeudomonas palustris XCP.</title>
        <authorList>
            <person name="Rayyan A."/>
            <person name="Meyer T.E."/>
            <person name="Kyndt J.A."/>
        </authorList>
    </citation>
    <scope>NUCLEOTIDE SEQUENCE [LARGE SCALE GENOMIC DNA]</scope>
    <source>
        <strain evidence="3 4">XCP</strain>
    </source>
</reference>
<organism evidence="3 4">
    <name type="scientific">Rhodopseudomonas palustris</name>
    <dbReference type="NCBI Taxonomy" id="1076"/>
    <lineage>
        <taxon>Bacteria</taxon>
        <taxon>Pseudomonadati</taxon>
        <taxon>Pseudomonadota</taxon>
        <taxon>Alphaproteobacteria</taxon>
        <taxon>Hyphomicrobiales</taxon>
        <taxon>Nitrobacteraceae</taxon>
        <taxon>Rhodopseudomonas</taxon>
    </lineage>
</organism>
<dbReference type="PANTHER" id="PTHR33755:SF7">
    <property type="entry name" value="TOXIN MODULE OF TOXIN-ANTITOXIN SYSTEM RELE_STBE FAMILY"/>
    <property type="match status" value="1"/>
</dbReference>
<dbReference type="RefSeq" id="WP_110788190.1">
    <property type="nucleotide sequence ID" value="NZ_QKQS01000026.1"/>
</dbReference>
<comment type="similarity">
    <text evidence="1">Belongs to the RelE toxin family.</text>
</comment>